<dbReference type="InterPro" id="IPR010203">
    <property type="entry name" value="RraA"/>
</dbReference>
<dbReference type="RefSeq" id="WP_232137980.1">
    <property type="nucleotide sequence ID" value="NZ_CP089507.1"/>
</dbReference>
<evidence type="ECO:0000256" key="9">
    <source>
        <dbReference type="RuleBase" id="RU004338"/>
    </source>
</evidence>
<sequence>MSANVVTCDLCDAHPDAVRVLDLPLRDFGGRIAFSGIVSTVLALEDNSRVREAVAEAGVGRVLVIDGGGSTRRSMLGDLLAEQAVANGWAGVVVHGVIRDSLAIGQLDLGVKALGTVPLKTDKRGQGVRDVPVSFGGVTIRPGDWLAADADGVLVADRPLV</sequence>
<dbReference type="EC" id="4.1.3.17" evidence="9"/>
<comment type="catalytic activity">
    <reaction evidence="1 9">
        <text>4-hydroxy-4-methyl-2-oxoglutarate = 2 pyruvate</text>
        <dbReference type="Rhea" id="RHEA:22748"/>
        <dbReference type="ChEBI" id="CHEBI:15361"/>
        <dbReference type="ChEBI" id="CHEBI:58276"/>
        <dbReference type="EC" id="4.1.3.17"/>
    </reaction>
</comment>
<reference evidence="10" key="1">
    <citation type="submission" date="2021-12" db="EMBL/GenBank/DDBJ databases">
        <authorList>
            <person name="Ulrich A."/>
        </authorList>
    </citation>
    <scope>NUCLEOTIDE SEQUENCE</scope>
    <source>
        <strain evidence="10">A1P009</strain>
    </source>
</reference>
<dbReference type="Pfam" id="PF03737">
    <property type="entry name" value="RraA-like"/>
    <property type="match status" value="1"/>
</dbReference>
<dbReference type="CDD" id="cd16841">
    <property type="entry name" value="RraA_family"/>
    <property type="match status" value="1"/>
</dbReference>
<dbReference type="Proteomes" id="UP001430360">
    <property type="component" value="Unassembled WGS sequence"/>
</dbReference>
<dbReference type="NCBIfam" id="TIGR01935">
    <property type="entry name" value="NOT-MenG"/>
    <property type="match status" value="1"/>
</dbReference>
<dbReference type="Gene3D" id="3.50.30.40">
    <property type="entry name" value="Ribonuclease E inhibitor RraA/RraA-like"/>
    <property type="match status" value="1"/>
</dbReference>
<evidence type="ECO:0000256" key="8">
    <source>
        <dbReference type="ARBA" id="ARBA00047973"/>
    </source>
</evidence>
<evidence type="ECO:0000256" key="3">
    <source>
        <dbReference type="ARBA" id="ARBA00008621"/>
    </source>
</evidence>
<reference evidence="10" key="2">
    <citation type="journal article" date="2022" name="Syst. Appl. Microbiol.">
        <title>Physiological and genomic characterisation of Luteimonas fraxinea sp. nov., a bacterial species associated with trees tolerant to ash dieback.</title>
        <authorList>
            <person name="Ulrich K."/>
            <person name="Becker R."/>
            <person name="Behrendt U."/>
            <person name="Kube M."/>
            <person name="Schneck V."/>
            <person name="Ulrich A."/>
        </authorList>
    </citation>
    <scope>NUCLEOTIDE SEQUENCE</scope>
    <source>
        <strain evidence="10">A1P009</strain>
    </source>
</reference>
<evidence type="ECO:0000256" key="7">
    <source>
        <dbReference type="ARBA" id="ARBA00025046"/>
    </source>
</evidence>
<dbReference type="InterPro" id="IPR005493">
    <property type="entry name" value="RraA/RraA-like"/>
</dbReference>
<name>A0ABS8UGL8_9GAMM</name>
<dbReference type="PANTHER" id="PTHR33254">
    <property type="entry name" value="4-HYDROXY-4-METHYL-2-OXOGLUTARATE ALDOLASE 3-RELATED"/>
    <property type="match status" value="1"/>
</dbReference>
<dbReference type="InterPro" id="IPR036704">
    <property type="entry name" value="RraA/RraA-like_sf"/>
</dbReference>
<protein>
    <recommendedName>
        <fullName evidence="9">4-hydroxy-4-methyl-2-oxoglutarate aldolase</fullName>
        <shortName evidence="9">HMG aldolase</shortName>
        <ecNumber evidence="9">4.1.1.112</ecNumber>
        <ecNumber evidence="9">4.1.3.17</ecNumber>
    </recommendedName>
    <alternativeName>
        <fullName evidence="9">Oxaloacetate decarboxylase</fullName>
    </alternativeName>
</protein>
<keyword evidence="11" id="KW-1185">Reference proteome</keyword>
<evidence type="ECO:0000256" key="6">
    <source>
        <dbReference type="ARBA" id="ARBA00023239"/>
    </source>
</evidence>
<organism evidence="10 11">
    <name type="scientific">Luteimonas fraxinea</name>
    <dbReference type="NCBI Taxonomy" id="2901869"/>
    <lineage>
        <taxon>Bacteria</taxon>
        <taxon>Pseudomonadati</taxon>
        <taxon>Pseudomonadota</taxon>
        <taxon>Gammaproteobacteria</taxon>
        <taxon>Lysobacterales</taxon>
        <taxon>Lysobacteraceae</taxon>
        <taxon>Luteimonas</taxon>
    </lineage>
</organism>
<evidence type="ECO:0000313" key="10">
    <source>
        <dbReference type="EMBL" id="MCD9098623.1"/>
    </source>
</evidence>
<dbReference type="PANTHER" id="PTHR33254:SF4">
    <property type="entry name" value="4-HYDROXY-4-METHYL-2-OXOGLUTARATE ALDOLASE 3-RELATED"/>
    <property type="match status" value="1"/>
</dbReference>
<evidence type="ECO:0000256" key="5">
    <source>
        <dbReference type="ARBA" id="ARBA00022723"/>
    </source>
</evidence>
<comment type="function">
    <text evidence="7 9">Catalyzes the aldol cleavage of 4-hydroxy-4-methyl-2-oxoglutarate (HMG) into 2 molecules of pyruvate. Also contains a secondary oxaloacetate (OAA) decarboxylase activity due to the common pyruvate enolate transition state formed following C-C bond cleavage in the retro-aldol and decarboxylation reactions.</text>
</comment>
<comment type="subunit">
    <text evidence="4 9">Homotrimer.</text>
</comment>
<gene>
    <name evidence="10" type="primary">rraA</name>
    <name evidence="10" type="ORF">LTT95_16925</name>
</gene>
<dbReference type="EC" id="4.1.1.112" evidence="9"/>
<comment type="cofactor">
    <cofactor evidence="2 9">
        <name>a divalent metal cation</name>
        <dbReference type="ChEBI" id="CHEBI:60240"/>
    </cofactor>
</comment>
<dbReference type="NCBIfam" id="NF006875">
    <property type="entry name" value="PRK09372.1"/>
    <property type="match status" value="1"/>
</dbReference>
<accession>A0ABS8UGL8</accession>
<proteinExistence type="inferred from homology"/>
<dbReference type="SUPFAM" id="SSF89562">
    <property type="entry name" value="RraA-like"/>
    <property type="match status" value="1"/>
</dbReference>
<comment type="caution">
    <text evidence="10">The sequence shown here is derived from an EMBL/GenBank/DDBJ whole genome shotgun (WGS) entry which is preliminary data.</text>
</comment>
<evidence type="ECO:0000256" key="2">
    <source>
        <dbReference type="ARBA" id="ARBA00001968"/>
    </source>
</evidence>
<dbReference type="EMBL" id="JAJQKU010000007">
    <property type="protein sequence ID" value="MCD9098623.1"/>
    <property type="molecule type" value="Genomic_DNA"/>
</dbReference>
<evidence type="ECO:0000313" key="11">
    <source>
        <dbReference type="Proteomes" id="UP001430360"/>
    </source>
</evidence>
<comment type="similarity">
    <text evidence="3 9">Belongs to the class II aldolase/RraA-like family.</text>
</comment>
<comment type="catalytic activity">
    <reaction evidence="8 9">
        <text>oxaloacetate + H(+) = pyruvate + CO2</text>
        <dbReference type="Rhea" id="RHEA:15641"/>
        <dbReference type="ChEBI" id="CHEBI:15361"/>
        <dbReference type="ChEBI" id="CHEBI:15378"/>
        <dbReference type="ChEBI" id="CHEBI:16452"/>
        <dbReference type="ChEBI" id="CHEBI:16526"/>
        <dbReference type="EC" id="4.1.1.112"/>
    </reaction>
</comment>
<keyword evidence="5 9" id="KW-0479">Metal-binding</keyword>
<evidence type="ECO:0000256" key="1">
    <source>
        <dbReference type="ARBA" id="ARBA00001342"/>
    </source>
</evidence>
<evidence type="ECO:0000256" key="4">
    <source>
        <dbReference type="ARBA" id="ARBA00011233"/>
    </source>
</evidence>
<keyword evidence="6 9" id="KW-0456">Lyase</keyword>